<dbReference type="Proteomes" id="UP001184230">
    <property type="component" value="Unassembled WGS sequence"/>
</dbReference>
<evidence type="ECO:0000313" key="4">
    <source>
        <dbReference type="EMBL" id="MDR6535963.1"/>
    </source>
</evidence>
<dbReference type="PANTHER" id="PTHR12526:SF510">
    <property type="entry name" value="D-INOSITOL 3-PHOSPHATE GLYCOSYLTRANSFERASE"/>
    <property type="match status" value="1"/>
</dbReference>
<evidence type="ECO:0000256" key="1">
    <source>
        <dbReference type="ARBA" id="ARBA00022676"/>
    </source>
</evidence>
<sequence length="450" mass="49603">MSRLRIAWLTPWNAESAIARSASEVASELQRRGHELTVFRTEVGDALDLPALPSTCRVERAAHWSARDIRHQFDVAVAQIGDHLGFHGALLPKLPDLDAVGVFHDAFLADLAYCWLDGDEAALRELTARTYGADAWPSGEPYLRDLADVMKRRPMLEWLARQTQAAVAHAEYYAPRLRQSCPGPVAVIPLALTYPGLPPVPPVWRGITIATVGHANANKRIDQIVMAVASSYELRSCCRIKVIGAIVEAERVRLERLAWAVGIAPLMFTGWLTDDDLPFQLRDVDVMSCLRNPVLEGASASLILAMSSKRPTLVTNHGCYAELPDDTLLKCSPVDEAVDVMRHLERLLRDASHFKALGERAHALAVRRHAPSAYTDALLPLLEEVVERRPAIDASRELRATLASFGLDAADQAVARAQDALAQLVRRRSTSFNIRHDYKPTSSNAEPGHA</sequence>
<name>A0ABU1NC92_9BURK</name>
<keyword evidence="5" id="KW-1185">Reference proteome</keyword>
<reference evidence="4 5" key="1">
    <citation type="submission" date="2023-07" db="EMBL/GenBank/DDBJ databases">
        <title>Sorghum-associated microbial communities from plants grown in Nebraska, USA.</title>
        <authorList>
            <person name="Schachtman D."/>
        </authorList>
    </citation>
    <scope>NUCLEOTIDE SEQUENCE [LARGE SCALE GENOMIC DNA]</scope>
    <source>
        <strain evidence="4 5">DS1781</strain>
    </source>
</reference>
<accession>A0ABU1NC92</accession>
<keyword evidence="2" id="KW-0808">Transferase</keyword>
<feature type="domain" description="Glycosyl transferase family 1" evidence="3">
    <location>
        <begin position="208"/>
        <end position="361"/>
    </location>
</feature>
<dbReference type="EMBL" id="JAVDRF010000003">
    <property type="protein sequence ID" value="MDR6535963.1"/>
    <property type="molecule type" value="Genomic_DNA"/>
</dbReference>
<comment type="caution">
    <text evidence="4">The sequence shown here is derived from an EMBL/GenBank/DDBJ whole genome shotgun (WGS) entry which is preliminary data.</text>
</comment>
<organism evidence="4 5">
    <name type="scientific">Variovorax soli</name>
    <dbReference type="NCBI Taxonomy" id="376815"/>
    <lineage>
        <taxon>Bacteria</taxon>
        <taxon>Pseudomonadati</taxon>
        <taxon>Pseudomonadota</taxon>
        <taxon>Betaproteobacteria</taxon>
        <taxon>Burkholderiales</taxon>
        <taxon>Comamonadaceae</taxon>
        <taxon>Variovorax</taxon>
    </lineage>
</organism>
<evidence type="ECO:0000313" key="5">
    <source>
        <dbReference type="Proteomes" id="UP001184230"/>
    </source>
</evidence>
<dbReference type="PANTHER" id="PTHR12526">
    <property type="entry name" value="GLYCOSYLTRANSFERASE"/>
    <property type="match status" value="1"/>
</dbReference>
<dbReference type="InterPro" id="IPR001296">
    <property type="entry name" value="Glyco_trans_1"/>
</dbReference>
<dbReference type="Pfam" id="PF00534">
    <property type="entry name" value="Glycos_transf_1"/>
    <property type="match status" value="1"/>
</dbReference>
<protein>
    <submittedName>
        <fullName evidence="4">Glycosyltransferase involved in cell wall biosynthesis</fullName>
    </submittedName>
</protein>
<evidence type="ECO:0000259" key="3">
    <source>
        <dbReference type="Pfam" id="PF00534"/>
    </source>
</evidence>
<keyword evidence="1" id="KW-0328">Glycosyltransferase</keyword>
<proteinExistence type="predicted"/>
<gene>
    <name evidence="4" type="ORF">J2739_001733</name>
</gene>
<dbReference type="RefSeq" id="WP_309900526.1">
    <property type="nucleotide sequence ID" value="NZ_JAVDRF010000003.1"/>
</dbReference>
<dbReference type="SUPFAM" id="SSF53756">
    <property type="entry name" value="UDP-Glycosyltransferase/glycogen phosphorylase"/>
    <property type="match status" value="1"/>
</dbReference>
<dbReference type="Gene3D" id="3.40.50.2000">
    <property type="entry name" value="Glycogen Phosphorylase B"/>
    <property type="match status" value="2"/>
</dbReference>
<evidence type="ECO:0000256" key="2">
    <source>
        <dbReference type="ARBA" id="ARBA00022679"/>
    </source>
</evidence>